<proteinExistence type="predicted"/>
<evidence type="ECO:0000313" key="2">
    <source>
        <dbReference type="Proteomes" id="UP000814140"/>
    </source>
</evidence>
<reference evidence="1" key="2">
    <citation type="journal article" date="2022" name="New Phytol.">
        <title>Evolutionary transition to the ectomycorrhizal habit in the genomes of a hyperdiverse lineage of mushroom-forming fungi.</title>
        <authorList>
            <person name="Looney B."/>
            <person name="Miyauchi S."/>
            <person name="Morin E."/>
            <person name="Drula E."/>
            <person name="Courty P.E."/>
            <person name="Kohler A."/>
            <person name="Kuo A."/>
            <person name="LaButti K."/>
            <person name="Pangilinan J."/>
            <person name="Lipzen A."/>
            <person name="Riley R."/>
            <person name="Andreopoulos W."/>
            <person name="He G."/>
            <person name="Johnson J."/>
            <person name="Nolan M."/>
            <person name="Tritt A."/>
            <person name="Barry K.W."/>
            <person name="Grigoriev I.V."/>
            <person name="Nagy L.G."/>
            <person name="Hibbett D."/>
            <person name="Henrissat B."/>
            <person name="Matheny P.B."/>
            <person name="Labbe J."/>
            <person name="Martin F.M."/>
        </authorList>
    </citation>
    <scope>NUCLEOTIDE SEQUENCE</scope>
    <source>
        <strain evidence="1">HHB10654</strain>
    </source>
</reference>
<evidence type="ECO:0000313" key="1">
    <source>
        <dbReference type="EMBL" id="KAI0054761.1"/>
    </source>
</evidence>
<comment type="caution">
    <text evidence="1">The sequence shown here is derived from an EMBL/GenBank/DDBJ whole genome shotgun (WGS) entry which is preliminary data.</text>
</comment>
<dbReference type="Proteomes" id="UP000814140">
    <property type="component" value="Unassembled WGS sequence"/>
</dbReference>
<accession>A0ACB8SFR5</accession>
<organism evidence="1 2">
    <name type="scientific">Artomyces pyxidatus</name>
    <dbReference type="NCBI Taxonomy" id="48021"/>
    <lineage>
        <taxon>Eukaryota</taxon>
        <taxon>Fungi</taxon>
        <taxon>Dikarya</taxon>
        <taxon>Basidiomycota</taxon>
        <taxon>Agaricomycotina</taxon>
        <taxon>Agaricomycetes</taxon>
        <taxon>Russulales</taxon>
        <taxon>Auriscalpiaceae</taxon>
        <taxon>Artomyces</taxon>
    </lineage>
</organism>
<dbReference type="EMBL" id="MU277351">
    <property type="protein sequence ID" value="KAI0054761.1"/>
    <property type="molecule type" value="Genomic_DNA"/>
</dbReference>
<reference evidence="1" key="1">
    <citation type="submission" date="2021-03" db="EMBL/GenBank/DDBJ databases">
        <authorList>
            <consortium name="DOE Joint Genome Institute"/>
            <person name="Ahrendt S."/>
            <person name="Looney B.P."/>
            <person name="Miyauchi S."/>
            <person name="Morin E."/>
            <person name="Drula E."/>
            <person name="Courty P.E."/>
            <person name="Chicoki N."/>
            <person name="Fauchery L."/>
            <person name="Kohler A."/>
            <person name="Kuo A."/>
            <person name="Labutti K."/>
            <person name="Pangilinan J."/>
            <person name="Lipzen A."/>
            <person name="Riley R."/>
            <person name="Andreopoulos W."/>
            <person name="He G."/>
            <person name="Johnson J."/>
            <person name="Barry K.W."/>
            <person name="Grigoriev I.V."/>
            <person name="Nagy L."/>
            <person name="Hibbett D."/>
            <person name="Henrissat B."/>
            <person name="Matheny P.B."/>
            <person name="Labbe J."/>
            <person name="Martin F."/>
        </authorList>
    </citation>
    <scope>NUCLEOTIDE SEQUENCE</scope>
    <source>
        <strain evidence="1">HHB10654</strain>
    </source>
</reference>
<protein>
    <submittedName>
        <fullName evidence="1">Uncharacterized protein</fullName>
    </submittedName>
</protein>
<keyword evidence="2" id="KW-1185">Reference proteome</keyword>
<sequence>MPRSPTPSASSLLLSFVLQALDDRTDGEENFSASPLPDARPTQRSYFFVQGSLRVFTSSQADAPFEQSGVRPNQAMIETHALLTGTVRSCVQGEYEDGRALEGLRSKTVWPADQTGRLCAGVRAGRHRRAEAPFEFGLTVASVHVPKTSLHRTRTMPPPSGPG</sequence>
<gene>
    <name evidence="1" type="ORF">BV25DRAFT_1922402</name>
</gene>
<name>A0ACB8SFR5_9AGAM</name>